<organism evidence="1 2">
    <name type="scientific">Legionella maioricensis</name>
    <dbReference type="NCBI Taxonomy" id="2896528"/>
    <lineage>
        <taxon>Bacteria</taxon>
        <taxon>Pseudomonadati</taxon>
        <taxon>Pseudomonadota</taxon>
        <taxon>Gammaproteobacteria</taxon>
        <taxon>Legionellales</taxon>
        <taxon>Legionellaceae</taxon>
        <taxon>Legionella</taxon>
    </lineage>
</organism>
<accession>A0A9X2ICM5</accession>
<proteinExistence type="predicted"/>
<reference evidence="1" key="1">
    <citation type="submission" date="2021-11" db="EMBL/GenBank/DDBJ databases">
        <title>Legionella maioricencis sp. nov., a new species isolated from hot water samples in Mallorca.</title>
        <authorList>
            <person name="Crespi S."/>
            <person name="Drasar V."/>
            <person name="Salva-Serra F."/>
            <person name="Jaen-Luchoro D."/>
            <person name="Pineiro-Iglesias B."/>
            <person name="Aliaga F."/>
            <person name="Fernandez-Juarez V."/>
            <person name="Coll G."/>
            <person name="Moore E.R.B."/>
            <person name="Bennasar-Figueras A."/>
        </authorList>
    </citation>
    <scope>NUCLEOTIDE SEQUENCE</scope>
    <source>
        <strain evidence="1">HCPI-6</strain>
    </source>
</reference>
<evidence type="ECO:0000313" key="2">
    <source>
        <dbReference type="Proteomes" id="UP001139721"/>
    </source>
</evidence>
<evidence type="ECO:0000313" key="1">
    <source>
        <dbReference type="EMBL" id="MCL9685371.1"/>
    </source>
</evidence>
<dbReference type="RefSeq" id="WP_250423652.1">
    <property type="nucleotide sequence ID" value="NZ_JAJKBJ010000024.1"/>
</dbReference>
<dbReference type="Proteomes" id="UP001139721">
    <property type="component" value="Unassembled WGS sequence"/>
</dbReference>
<dbReference type="AlphaFoldDB" id="A0A9X2ICM5"/>
<sequence length="78" mass="8835">MPRNKSIFPITLSPQGINITFAPVEGSAKGVLPSKNADNQNQRYRGYQMGFTHNASGKVIDLVNFHLNYEYDHRQDLI</sequence>
<name>A0A9X2ICM5_9GAMM</name>
<comment type="caution">
    <text evidence="1">The sequence shown here is derived from an EMBL/GenBank/DDBJ whole genome shotgun (WGS) entry which is preliminary data.</text>
</comment>
<keyword evidence="2" id="KW-1185">Reference proteome</keyword>
<gene>
    <name evidence="1" type="ORF">LOX96_14815</name>
</gene>
<dbReference type="EMBL" id="JAJKBJ010000024">
    <property type="protein sequence ID" value="MCL9685371.1"/>
    <property type="molecule type" value="Genomic_DNA"/>
</dbReference>
<protein>
    <submittedName>
        <fullName evidence="1">Uncharacterized protein</fullName>
    </submittedName>
</protein>